<accession>D3UI40</accession>
<dbReference type="InterPro" id="IPR047781">
    <property type="entry name" value="Mua"/>
</dbReference>
<dbReference type="EMBL" id="FN555004">
    <property type="protein sequence ID" value="CBG40163.1"/>
    <property type="molecule type" value="Genomic_DNA"/>
</dbReference>
<keyword evidence="3" id="KW-1185">Reference proteome</keyword>
<dbReference type="STRING" id="679897.HMU09060"/>
<evidence type="ECO:0000313" key="2">
    <source>
        <dbReference type="EMBL" id="CBG40163.1"/>
    </source>
</evidence>
<dbReference type="eggNOG" id="ENOG50307KN">
    <property type="taxonomic scope" value="Bacteria"/>
</dbReference>
<dbReference type="HOGENOM" id="CLU_121377_0_0_7"/>
<dbReference type="AlphaFoldDB" id="D3UI40"/>
<dbReference type="Proteomes" id="UP000001522">
    <property type="component" value="Chromosome"/>
</dbReference>
<evidence type="ECO:0000313" key="3">
    <source>
        <dbReference type="Proteomes" id="UP000001522"/>
    </source>
</evidence>
<dbReference type="RefSeq" id="WP_013023236.1">
    <property type="nucleotide sequence ID" value="NC_013949.1"/>
</dbReference>
<evidence type="ECO:0000256" key="1">
    <source>
        <dbReference type="SAM" id="Coils"/>
    </source>
</evidence>
<feature type="coiled-coil region" evidence="1">
    <location>
        <begin position="39"/>
        <end position="113"/>
    </location>
</feature>
<dbReference type="KEGG" id="hms:HMU09060"/>
<gene>
    <name evidence="2" type="ordered locus">HMU09060</name>
</gene>
<reference evidence="2 3" key="1">
    <citation type="journal article" date="2010" name="BMC Genomics">
        <title>Comparative genomics and proteomics of Helicobacter mustelae, an ulcerogenic and carcinogenic gastric pathogen.</title>
        <authorList>
            <person name="O'Toole P.W."/>
            <person name="Snelling W.J."/>
            <person name="Canchaya C."/>
            <person name="Forde B.M."/>
            <person name="Hardie K.R."/>
            <person name="Josenhans C."/>
            <person name="Graham R.L.J."/>
            <person name="McMullan G."/>
            <person name="Parkhill J."/>
            <person name="Belda E."/>
            <person name="Bentley S.D."/>
        </authorList>
    </citation>
    <scope>NUCLEOTIDE SEQUENCE [LARGE SCALE GENOMIC DNA]</scope>
    <source>
        <strain evidence="3">ATCC 43772 / LMG 18044 / NCTC 12198 / 12198</strain>
    </source>
</reference>
<keyword evidence="1" id="KW-0175">Coiled coil</keyword>
<organism evidence="2 3">
    <name type="scientific">Helicobacter mustelae (strain ATCC 43772 / CCUG 25715 / CIP 103759 / LMG 18044 / NCTC 12198 / R85-136P)</name>
    <name type="common">Campylobacter mustelae</name>
    <dbReference type="NCBI Taxonomy" id="679897"/>
    <lineage>
        <taxon>Bacteria</taxon>
        <taxon>Pseudomonadati</taxon>
        <taxon>Campylobacterota</taxon>
        <taxon>Epsilonproteobacteria</taxon>
        <taxon>Campylobacterales</taxon>
        <taxon>Helicobacteraceae</taxon>
        <taxon>Helicobacter</taxon>
    </lineage>
</organism>
<protein>
    <submittedName>
        <fullName evidence="2">Uncharacterized protein</fullName>
    </submittedName>
</protein>
<feature type="coiled-coil region" evidence="1">
    <location>
        <begin position="149"/>
        <end position="183"/>
    </location>
</feature>
<name>D3UI40_HELM1</name>
<dbReference type="NCBIfam" id="NF040738">
    <property type="entry name" value="nickel_Mua"/>
    <property type="match status" value="1"/>
</dbReference>
<proteinExistence type="predicted"/>
<sequence length="193" mass="23457">MQKFEFFFQQLQEKINDIKDTWEIYKIFESERQKFKEEEKEYSGEIQSYQEILRDYRQKIKLTKLELEGLQKKIKEEEEALSSLKEKKDQHKILEMMQTLQQQKKQIQEKKRKIMPNALKEVKVYNKHGKIAGMQPAENLYGEELYQKYRVALKESRELKNKISDLELENRQLRIEVRDSYAELALQELGEKM</sequence>